<organism evidence="1">
    <name type="scientific">Cylindrotheca fusiformis</name>
    <name type="common">Marine diatom</name>
    <dbReference type="NCBI Taxonomy" id="2853"/>
    <lineage>
        <taxon>Eukaryota</taxon>
        <taxon>Sar</taxon>
        <taxon>Stramenopiles</taxon>
        <taxon>Ochrophyta</taxon>
        <taxon>Bacillariophyta</taxon>
        <taxon>Bacillariophyceae</taxon>
        <taxon>Bacillariophycidae</taxon>
        <taxon>Bacillariales</taxon>
        <taxon>Bacillariaceae</taxon>
        <taxon>Cylindrotheca</taxon>
    </lineage>
</organism>
<evidence type="ECO:0000313" key="1">
    <source>
        <dbReference type="EMBL" id="CAA45590.1"/>
    </source>
</evidence>
<protein>
    <submittedName>
        <fullName evidence="1">C.fusiformis plasmid pCF2 DNA for ORF217, ORF484, ORF246, ORF74, ORF64 and ORF125</fullName>
    </submittedName>
</protein>
<name>Q39508_CYLFU</name>
<dbReference type="AlphaFoldDB" id="Q39508"/>
<dbReference type="PIR" id="S23541">
    <property type="entry name" value="S23541"/>
</dbReference>
<reference evidence="1" key="2">
    <citation type="submission" date="1992-01" db="EMBL/GenBank/DDBJ databases">
        <authorList>
            <person name="Hildebrand M.W."/>
        </authorList>
    </citation>
    <scope>NUCLEOTIDE SEQUENCE</scope>
</reference>
<reference evidence="1" key="1">
    <citation type="journal article" date="1992" name="Plant Mol. Biol.">
        <title>Nucleotide sequence of diatom plasmids: identification of open reading frames with similarity to site-specific recombinases.</title>
        <authorList>
            <person name="Hildebrand M."/>
            <person name="Hasegawa P."/>
            <person name="Ord R.W."/>
            <person name="Thorpe V.S."/>
            <person name="Glass C.A."/>
            <person name="Volcani B.E."/>
        </authorList>
    </citation>
    <scope>NUCLEOTIDE SEQUENCE</scope>
</reference>
<sequence>MLVKKISFVRPNLLEEIPDIEDYNLDVFVELEDGYTYTVVIATAKNIVSLMDKEKTNFSEPADPFIIVRKLTKEIIEETVKAYAENDAYWLKFYHFAGEVDTAVFNRLQAEHTEYLKELDELDNS</sequence>
<dbReference type="EMBL" id="X64303">
    <property type="protein sequence ID" value="CAA45590.1"/>
    <property type="molecule type" value="Genomic_DNA"/>
</dbReference>
<accession>Q39508</accession>
<proteinExistence type="predicted"/>